<dbReference type="PROSITE" id="PS00671">
    <property type="entry name" value="D_2_HYDROXYACID_DH_3"/>
    <property type="match status" value="1"/>
</dbReference>
<dbReference type="InterPro" id="IPR006139">
    <property type="entry name" value="D-isomer_2_OHA_DH_cat_dom"/>
</dbReference>
<dbReference type="Gene3D" id="3.40.50.720">
    <property type="entry name" value="NAD(P)-binding Rossmann-like Domain"/>
    <property type="match status" value="2"/>
</dbReference>
<dbReference type="RefSeq" id="WP_104762271.1">
    <property type="nucleotide sequence ID" value="NZ_FZPM01000003.1"/>
</dbReference>
<keyword evidence="8" id="KW-1185">Reference proteome</keyword>
<dbReference type="GO" id="GO:0016616">
    <property type="term" value="F:oxidoreductase activity, acting on the CH-OH group of donors, NAD or NADP as acceptor"/>
    <property type="evidence" value="ECO:0007669"/>
    <property type="project" value="InterPro"/>
</dbReference>
<dbReference type="AlphaFoldDB" id="A0A3D8IZM2"/>
<dbReference type="Proteomes" id="UP000256424">
    <property type="component" value="Unassembled WGS sequence"/>
</dbReference>
<name>A0A3D8IZM2_9HELI</name>
<dbReference type="Pfam" id="PF02826">
    <property type="entry name" value="2-Hacid_dh_C"/>
    <property type="match status" value="1"/>
</dbReference>
<dbReference type="InterPro" id="IPR036291">
    <property type="entry name" value="NAD(P)-bd_dom_sf"/>
</dbReference>
<evidence type="ECO:0000256" key="3">
    <source>
        <dbReference type="ARBA" id="ARBA00023027"/>
    </source>
</evidence>
<comment type="similarity">
    <text evidence="1 4">Belongs to the D-isomer specific 2-hydroxyacid dehydrogenase family.</text>
</comment>
<dbReference type="InterPro" id="IPR050418">
    <property type="entry name" value="D-iso_2-hydroxyacid_DH_PdxB"/>
</dbReference>
<evidence type="ECO:0000259" key="6">
    <source>
        <dbReference type="Pfam" id="PF02826"/>
    </source>
</evidence>
<comment type="caution">
    <text evidence="7">The sequence shown here is derived from an EMBL/GenBank/DDBJ whole genome shotgun (WGS) entry which is preliminary data.</text>
</comment>
<dbReference type="OrthoDB" id="9805416at2"/>
<dbReference type="NCBIfam" id="NF006263">
    <property type="entry name" value="PRK08410.1"/>
    <property type="match status" value="1"/>
</dbReference>
<dbReference type="InterPro" id="IPR029753">
    <property type="entry name" value="D-isomer_DH_CS"/>
</dbReference>
<evidence type="ECO:0000313" key="7">
    <source>
        <dbReference type="EMBL" id="RDU70717.1"/>
    </source>
</evidence>
<evidence type="ECO:0000256" key="2">
    <source>
        <dbReference type="ARBA" id="ARBA00023002"/>
    </source>
</evidence>
<dbReference type="SUPFAM" id="SSF51735">
    <property type="entry name" value="NAD(P)-binding Rossmann-fold domains"/>
    <property type="match status" value="1"/>
</dbReference>
<dbReference type="Pfam" id="PF00389">
    <property type="entry name" value="2-Hacid_dh"/>
    <property type="match status" value="1"/>
</dbReference>
<reference evidence="7 8" key="1">
    <citation type="submission" date="2018-04" db="EMBL/GenBank/DDBJ databases">
        <title>Novel Campyloabacter and Helicobacter Species and Strains.</title>
        <authorList>
            <person name="Mannion A.J."/>
            <person name="Shen Z."/>
            <person name="Fox J.G."/>
        </authorList>
    </citation>
    <scope>NUCLEOTIDE SEQUENCE [LARGE SCALE GENOMIC DNA]</scope>
    <source>
        <strain evidence="7 8">MIT 97-5075</strain>
    </source>
</reference>
<gene>
    <name evidence="7" type="ORF">CQA66_07715</name>
</gene>
<feature type="domain" description="D-isomer specific 2-hydroxyacid dehydrogenase NAD-binding" evidence="6">
    <location>
        <begin position="106"/>
        <end position="285"/>
    </location>
</feature>
<evidence type="ECO:0000256" key="1">
    <source>
        <dbReference type="ARBA" id="ARBA00005854"/>
    </source>
</evidence>
<accession>A0A3D8IZM2</accession>
<evidence type="ECO:0000313" key="8">
    <source>
        <dbReference type="Proteomes" id="UP000256424"/>
    </source>
</evidence>
<dbReference type="EMBL" id="NXLW01000017">
    <property type="protein sequence ID" value="RDU70717.1"/>
    <property type="molecule type" value="Genomic_DNA"/>
</dbReference>
<proteinExistence type="inferred from homology"/>
<evidence type="ECO:0000256" key="4">
    <source>
        <dbReference type="RuleBase" id="RU003719"/>
    </source>
</evidence>
<keyword evidence="2 4" id="KW-0560">Oxidoreductase</keyword>
<feature type="domain" description="D-isomer specific 2-hydroxyacid dehydrogenase catalytic" evidence="5">
    <location>
        <begin position="12"/>
        <end position="309"/>
    </location>
</feature>
<dbReference type="PANTHER" id="PTHR43761:SF1">
    <property type="entry name" value="D-ISOMER SPECIFIC 2-HYDROXYACID DEHYDROGENASE CATALYTIC DOMAIN-CONTAINING PROTEIN-RELATED"/>
    <property type="match status" value="1"/>
</dbReference>
<dbReference type="GO" id="GO:0051287">
    <property type="term" value="F:NAD binding"/>
    <property type="evidence" value="ECO:0007669"/>
    <property type="project" value="InterPro"/>
</dbReference>
<dbReference type="PANTHER" id="PTHR43761">
    <property type="entry name" value="D-ISOMER SPECIFIC 2-HYDROXYACID DEHYDROGENASE FAMILY PROTEIN (AFU_ORTHOLOGUE AFUA_1G13630)"/>
    <property type="match status" value="1"/>
</dbReference>
<keyword evidence="3" id="KW-0520">NAD</keyword>
<sequence length="311" mass="34294">MNIVMLDALTLGEFDSKIFAEFGHFSMYLTTKPDEIIPRCKDAQIIIVNKVVIDSHTIQSLDNLQLICVAATGTNNIDLQAAEKKGVLVKNVVGYSTNAVAQHTLMIALSFLGKLSYYAQYVAQGEWVKSDIFCHLSQPIIDLQSKEWGIVGFGSIGRQVCHLAQAFGARVSYHSTSGNNTQAGIPHKSLDSLLQTSDIISIHAPLNPQTHNLIAEPQIRQLKKGAILLNLGRGGIVNEQDVAKMLQEQDFYFGSDVLEKEPMIANHPFLNPALANRLIITPHIAWAYTDTKERLLGMVAENVKKFLQSIA</sequence>
<evidence type="ECO:0000259" key="5">
    <source>
        <dbReference type="Pfam" id="PF00389"/>
    </source>
</evidence>
<dbReference type="SUPFAM" id="SSF52283">
    <property type="entry name" value="Formate/glycerate dehydrogenase catalytic domain-like"/>
    <property type="match status" value="1"/>
</dbReference>
<dbReference type="InterPro" id="IPR006140">
    <property type="entry name" value="D-isomer_DH_NAD-bd"/>
</dbReference>
<organism evidence="7 8">
    <name type="scientific">Helicobacter aurati</name>
    <dbReference type="NCBI Taxonomy" id="137778"/>
    <lineage>
        <taxon>Bacteria</taxon>
        <taxon>Pseudomonadati</taxon>
        <taxon>Campylobacterota</taxon>
        <taxon>Epsilonproteobacteria</taxon>
        <taxon>Campylobacterales</taxon>
        <taxon>Helicobacteraceae</taxon>
        <taxon>Helicobacter</taxon>
    </lineage>
</organism>
<protein>
    <submittedName>
        <fullName evidence="7">D-2-hydroxyacid dehydrogenase</fullName>
    </submittedName>
</protein>